<sequence length="151" mass="15976">MISSGSALLSVLLSAIYLSTLLAGCSSNDKTSNTTTIAPTTTPAPTSTTAQSFCGSIQSPVPSTVKVTLDANGDMSFHVPVMGDPVADLKYEYDDSGRDFRITNVNTSSSLSDFNFKFALPNPSVKVQSTRGEESMNFTLGWFPTAALSRC</sequence>
<evidence type="ECO:0000313" key="2">
    <source>
        <dbReference type="EMBL" id="KAF4697727.1"/>
    </source>
</evidence>
<gene>
    <name evidence="2" type="ORF">FOZ60_000075</name>
</gene>
<dbReference type="OrthoDB" id="10323292at2759"/>
<feature type="chain" id="PRO_5029873520" evidence="1">
    <location>
        <begin position="28"/>
        <end position="151"/>
    </location>
</feature>
<evidence type="ECO:0000256" key="1">
    <source>
        <dbReference type="SAM" id="SignalP"/>
    </source>
</evidence>
<dbReference type="Proteomes" id="UP000541610">
    <property type="component" value="Unassembled WGS sequence"/>
</dbReference>
<feature type="signal peptide" evidence="1">
    <location>
        <begin position="1"/>
        <end position="27"/>
    </location>
</feature>
<name>A0A7J6PP91_PEROL</name>
<dbReference type="AlphaFoldDB" id="A0A7J6PP91"/>
<evidence type="ECO:0000313" key="3">
    <source>
        <dbReference type="Proteomes" id="UP000541610"/>
    </source>
</evidence>
<dbReference type="EMBL" id="JABANP010000001">
    <property type="protein sequence ID" value="KAF4697727.1"/>
    <property type="molecule type" value="Genomic_DNA"/>
</dbReference>
<comment type="caution">
    <text evidence="2">The sequence shown here is derived from an EMBL/GenBank/DDBJ whole genome shotgun (WGS) entry which is preliminary data.</text>
</comment>
<reference evidence="2 3" key="1">
    <citation type="submission" date="2020-04" db="EMBL/GenBank/DDBJ databases">
        <title>Perkinsus olseni comparative genomics.</title>
        <authorList>
            <person name="Bogema D.R."/>
        </authorList>
    </citation>
    <scope>NUCLEOTIDE SEQUENCE [LARGE SCALE GENOMIC DNA]</scope>
    <source>
        <strain evidence="2">00978-12</strain>
    </source>
</reference>
<proteinExistence type="predicted"/>
<keyword evidence="1" id="KW-0732">Signal</keyword>
<accession>A0A7J6PP91</accession>
<protein>
    <submittedName>
        <fullName evidence="2">Uncharacterized protein</fullName>
    </submittedName>
</protein>
<organism evidence="2 3">
    <name type="scientific">Perkinsus olseni</name>
    <name type="common">Perkinsus atlanticus</name>
    <dbReference type="NCBI Taxonomy" id="32597"/>
    <lineage>
        <taxon>Eukaryota</taxon>
        <taxon>Sar</taxon>
        <taxon>Alveolata</taxon>
        <taxon>Perkinsozoa</taxon>
        <taxon>Perkinsea</taxon>
        <taxon>Perkinsida</taxon>
        <taxon>Perkinsidae</taxon>
        <taxon>Perkinsus</taxon>
    </lineage>
</organism>